<reference evidence="1 2" key="1">
    <citation type="submission" date="2020-03" db="EMBL/GenBank/DDBJ databases">
        <title>Whole genome shotgun sequence of Phytohabitans suffuscus NBRC 105367.</title>
        <authorList>
            <person name="Komaki H."/>
            <person name="Tamura T."/>
        </authorList>
    </citation>
    <scope>NUCLEOTIDE SEQUENCE [LARGE SCALE GENOMIC DNA]</scope>
    <source>
        <strain evidence="1 2">NBRC 105367</strain>
    </source>
</reference>
<protein>
    <recommendedName>
        <fullName evidence="3">Bacterial mobilisation domain-containing protein</fullName>
    </recommendedName>
</protein>
<dbReference type="KEGG" id="psuu:Psuf_031680"/>
<proteinExistence type="predicted"/>
<evidence type="ECO:0008006" key="3">
    <source>
        <dbReference type="Google" id="ProtNLM"/>
    </source>
</evidence>
<accession>A0A6F8YI98</accession>
<evidence type="ECO:0000313" key="1">
    <source>
        <dbReference type="EMBL" id="BCB85855.1"/>
    </source>
</evidence>
<dbReference type="Proteomes" id="UP000503011">
    <property type="component" value="Chromosome"/>
</dbReference>
<reference evidence="1 2" key="2">
    <citation type="submission" date="2020-03" db="EMBL/GenBank/DDBJ databases">
        <authorList>
            <person name="Ichikawa N."/>
            <person name="Kimura A."/>
            <person name="Kitahashi Y."/>
            <person name="Uohara A."/>
        </authorList>
    </citation>
    <scope>NUCLEOTIDE SEQUENCE [LARGE SCALE GENOMIC DNA]</scope>
    <source>
        <strain evidence="1 2">NBRC 105367</strain>
    </source>
</reference>
<dbReference type="AlphaFoldDB" id="A0A6F8YI98"/>
<keyword evidence="2" id="KW-1185">Reference proteome</keyword>
<dbReference type="EMBL" id="AP022871">
    <property type="protein sequence ID" value="BCB85855.1"/>
    <property type="molecule type" value="Genomic_DNA"/>
</dbReference>
<organism evidence="1 2">
    <name type="scientific">Phytohabitans suffuscus</name>
    <dbReference type="NCBI Taxonomy" id="624315"/>
    <lineage>
        <taxon>Bacteria</taxon>
        <taxon>Bacillati</taxon>
        <taxon>Actinomycetota</taxon>
        <taxon>Actinomycetes</taxon>
        <taxon>Micromonosporales</taxon>
        <taxon>Micromonosporaceae</taxon>
    </lineage>
</organism>
<evidence type="ECO:0000313" key="2">
    <source>
        <dbReference type="Proteomes" id="UP000503011"/>
    </source>
</evidence>
<gene>
    <name evidence="1" type="ORF">Psuf_031680</name>
</gene>
<name>A0A6F8YI98_9ACTN</name>
<sequence length="142" mass="15206">MGVSKASGILGGGWVGRRYRKRGDTPRINRLTPRFTDEELQEVKVAAIAAQMTPTGFCAAAALGAARAGGSPEGGEQLAELQRELFDARVAVNRAGTNLNQAVAALNATGEAPIWLVEAVRRVVEAVRRIDAATFRVHDRLR</sequence>